<protein>
    <recommendedName>
        <fullName evidence="4">DUF3830 domain-containing protein</fullName>
    </recommendedName>
</protein>
<keyword evidence="3" id="KW-1185">Reference proteome</keyword>
<sequence>MIVNNPRIRSPAANSTVFLLVSPLLASPDRPCPAGPRHPPVAPTRLSHRVRTHPKQPDDERADPTMPRYMTISLEKRGVSCVAELLDKDAPRTCDAVWAALPQGGDVYHAKYARNEVYTMVPRFADQEPGRENTTVTPIPGDVVYFSFDEGMLDRRFKEEKGIDSLPGVIDLAIFYGRNNLLLNGDVGWVPGNVYATIVDGLAPMAEACNDVWRSGGVGERLVYRRLEE</sequence>
<evidence type="ECO:0008006" key="4">
    <source>
        <dbReference type="Google" id="ProtNLM"/>
    </source>
</evidence>
<proteinExistence type="predicted"/>
<organism evidence="2 3">
    <name type="scientific">Marinactinospora thermotolerans DSM 45154</name>
    <dbReference type="NCBI Taxonomy" id="1122192"/>
    <lineage>
        <taxon>Bacteria</taxon>
        <taxon>Bacillati</taxon>
        <taxon>Actinomycetota</taxon>
        <taxon>Actinomycetes</taxon>
        <taxon>Streptosporangiales</taxon>
        <taxon>Nocardiopsidaceae</taxon>
        <taxon>Marinactinospora</taxon>
    </lineage>
</organism>
<dbReference type="InterPro" id="IPR024532">
    <property type="entry name" value="DUF3830"/>
</dbReference>
<dbReference type="Proteomes" id="UP000190637">
    <property type="component" value="Unassembled WGS sequence"/>
</dbReference>
<evidence type="ECO:0000313" key="2">
    <source>
        <dbReference type="EMBL" id="SKA11797.1"/>
    </source>
</evidence>
<dbReference type="AlphaFoldDB" id="A0A1T4R7E4"/>
<dbReference type="Pfam" id="PF12903">
    <property type="entry name" value="DUF3830"/>
    <property type="match status" value="1"/>
</dbReference>
<gene>
    <name evidence="2" type="ORF">SAMN02745673_02578</name>
</gene>
<reference evidence="2 3" key="1">
    <citation type="submission" date="2017-02" db="EMBL/GenBank/DDBJ databases">
        <authorList>
            <person name="Peterson S.W."/>
        </authorList>
    </citation>
    <scope>NUCLEOTIDE SEQUENCE [LARGE SCALE GENOMIC DNA]</scope>
    <source>
        <strain evidence="2 3">DSM 45154</strain>
    </source>
</reference>
<name>A0A1T4R7E4_9ACTN</name>
<dbReference type="STRING" id="1122192.SAMN02745673_02578"/>
<dbReference type="InterPro" id="IPR029000">
    <property type="entry name" value="Cyclophilin-like_dom_sf"/>
</dbReference>
<evidence type="ECO:0000313" key="3">
    <source>
        <dbReference type="Proteomes" id="UP000190637"/>
    </source>
</evidence>
<evidence type="ECO:0000256" key="1">
    <source>
        <dbReference type="SAM" id="MobiDB-lite"/>
    </source>
</evidence>
<feature type="region of interest" description="Disordered" evidence="1">
    <location>
        <begin position="30"/>
        <end position="65"/>
    </location>
</feature>
<feature type="compositionally biased region" description="Pro residues" evidence="1">
    <location>
        <begin position="30"/>
        <end position="42"/>
    </location>
</feature>
<dbReference type="Gene3D" id="2.40.100.20">
    <property type="match status" value="1"/>
</dbReference>
<dbReference type="SUPFAM" id="SSF50891">
    <property type="entry name" value="Cyclophilin-like"/>
    <property type="match status" value="1"/>
</dbReference>
<accession>A0A1T4R7E4</accession>
<dbReference type="EMBL" id="FUWS01000006">
    <property type="protein sequence ID" value="SKA11797.1"/>
    <property type="molecule type" value="Genomic_DNA"/>
</dbReference>